<evidence type="ECO:0000256" key="1">
    <source>
        <dbReference type="SAM" id="Phobius"/>
    </source>
</evidence>
<dbReference type="Proteomes" id="UP000321917">
    <property type="component" value="Unassembled WGS sequence"/>
</dbReference>
<feature type="transmembrane region" description="Helical" evidence="1">
    <location>
        <begin position="50"/>
        <end position="68"/>
    </location>
</feature>
<keyword evidence="3" id="KW-0808">Transferase</keyword>
<dbReference type="EMBL" id="VOLQ01000067">
    <property type="protein sequence ID" value="TWX62736.1"/>
    <property type="molecule type" value="Genomic_DNA"/>
</dbReference>
<keyword evidence="1" id="KW-0472">Membrane</keyword>
<dbReference type="GO" id="GO:0016746">
    <property type="term" value="F:acyltransferase activity"/>
    <property type="evidence" value="ECO:0007669"/>
    <property type="project" value="UniProtKB-KW"/>
</dbReference>
<keyword evidence="4" id="KW-1185">Reference proteome</keyword>
<dbReference type="RefSeq" id="WP_146799838.1">
    <property type="nucleotide sequence ID" value="NZ_VOLP01000015.1"/>
</dbReference>
<dbReference type="AlphaFoldDB" id="A0A5C6Q2G0"/>
<reference evidence="3 5" key="1">
    <citation type="submission" date="2019-07" db="EMBL/GenBank/DDBJ databases">
        <title>Genomes of sea-ice associated Colwellia species.</title>
        <authorList>
            <person name="Bowman J.P."/>
        </authorList>
    </citation>
    <scope>NUCLEOTIDE SEQUENCE [LARGE SCALE GENOMIC DNA]</scope>
    <source>
        <strain evidence="2 4">ACAM 607</strain>
        <strain evidence="3 5">IC036</strain>
    </source>
</reference>
<feature type="transmembrane region" description="Helical" evidence="1">
    <location>
        <begin position="75"/>
        <end position="94"/>
    </location>
</feature>
<dbReference type="PANTHER" id="PTHR23028">
    <property type="entry name" value="ACETYLTRANSFERASE"/>
    <property type="match status" value="1"/>
</dbReference>
<dbReference type="OrthoDB" id="9767863at2"/>
<evidence type="ECO:0000313" key="3">
    <source>
        <dbReference type="EMBL" id="TWX62736.1"/>
    </source>
</evidence>
<gene>
    <name evidence="2" type="ORF">ESZ26_12580</name>
    <name evidence="3" type="ORF">ESZ27_18510</name>
</gene>
<evidence type="ECO:0000313" key="4">
    <source>
        <dbReference type="Proteomes" id="UP000321525"/>
    </source>
</evidence>
<evidence type="ECO:0000313" key="5">
    <source>
        <dbReference type="Proteomes" id="UP000321917"/>
    </source>
</evidence>
<feature type="transmembrane region" description="Helical" evidence="1">
    <location>
        <begin position="114"/>
        <end position="130"/>
    </location>
</feature>
<dbReference type="InterPro" id="IPR050879">
    <property type="entry name" value="Acyltransferase_3"/>
</dbReference>
<dbReference type="EMBL" id="VOLR01000016">
    <property type="protein sequence ID" value="TWX58324.1"/>
    <property type="molecule type" value="Genomic_DNA"/>
</dbReference>
<organism evidence="3 5">
    <name type="scientific">Colwellia hornerae</name>
    <dbReference type="NCBI Taxonomy" id="89402"/>
    <lineage>
        <taxon>Bacteria</taxon>
        <taxon>Pseudomonadati</taxon>
        <taxon>Pseudomonadota</taxon>
        <taxon>Gammaproteobacteria</taxon>
        <taxon>Alteromonadales</taxon>
        <taxon>Colwelliaceae</taxon>
        <taxon>Colwellia</taxon>
    </lineage>
</organism>
<protein>
    <submittedName>
        <fullName evidence="3">Acyltransferase</fullName>
    </submittedName>
</protein>
<proteinExistence type="predicted"/>
<feature type="transmembrane region" description="Helical" evidence="1">
    <location>
        <begin position="25"/>
        <end position="44"/>
    </location>
</feature>
<dbReference type="PANTHER" id="PTHR23028:SF53">
    <property type="entry name" value="ACYL_TRANSF_3 DOMAIN-CONTAINING PROTEIN"/>
    <property type="match status" value="1"/>
</dbReference>
<sequence length="210" mass="23941">MFGALATIYCNSGHLKTLPIKLKGILAFAGFLLIILSYFLFLSATPHPSLWTIIPVFGTVLIIIFASSQCVTGNVLSLKLMIHVGLISYSLYLWHQPIFVLTKLKTSLLLSPEIQFLLLISTFIIAYVSWRFVEKPFRKTDKFGQTKIFKWSLGSFIGLLSLGLCCSRISSFKNIYIQKIWQGMKYCNRRVTGIITKRIMIMNVNFLTKR</sequence>
<keyword evidence="1" id="KW-0812">Transmembrane</keyword>
<comment type="caution">
    <text evidence="3">The sequence shown here is derived from an EMBL/GenBank/DDBJ whole genome shotgun (WGS) entry which is preliminary data.</text>
</comment>
<dbReference type="Proteomes" id="UP000321525">
    <property type="component" value="Unassembled WGS sequence"/>
</dbReference>
<name>A0A5C6Q2G0_9GAMM</name>
<dbReference type="GO" id="GO:0009103">
    <property type="term" value="P:lipopolysaccharide biosynthetic process"/>
    <property type="evidence" value="ECO:0007669"/>
    <property type="project" value="TreeGrafter"/>
</dbReference>
<accession>A0A5C6Q2G0</accession>
<keyword evidence="1" id="KW-1133">Transmembrane helix</keyword>
<dbReference type="GO" id="GO:0016020">
    <property type="term" value="C:membrane"/>
    <property type="evidence" value="ECO:0007669"/>
    <property type="project" value="TreeGrafter"/>
</dbReference>
<evidence type="ECO:0000313" key="2">
    <source>
        <dbReference type="EMBL" id="TWX58324.1"/>
    </source>
</evidence>
<keyword evidence="3" id="KW-0012">Acyltransferase</keyword>